<evidence type="ECO:0000256" key="8">
    <source>
        <dbReference type="RuleBase" id="RU363032"/>
    </source>
</evidence>
<dbReference type="InterPro" id="IPR000515">
    <property type="entry name" value="MetI-like"/>
</dbReference>
<dbReference type="Gene3D" id="1.10.3720.10">
    <property type="entry name" value="MetI-like"/>
    <property type="match status" value="1"/>
</dbReference>
<feature type="transmembrane region" description="Helical" evidence="8">
    <location>
        <begin position="255"/>
        <end position="275"/>
    </location>
</feature>
<dbReference type="CDD" id="cd06261">
    <property type="entry name" value="TM_PBP2"/>
    <property type="match status" value="1"/>
</dbReference>
<dbReference type="EMBL" id="RAQO01000008">
    <property type="protein sequence ID" value="RKF15607.1"/>
    <property type="molecule type" value="Genomic_DNA"/>
</dbReference>
<gene>
    <name evidence="10" type="ORF">DBZ36_14565</name>
</gene>
<dbReference type="PROSITE" id="PS50928">
    <property type="entry name" value="ABC_TM1"/>
    <property type="match status" value="1"/>
</dbReference>
<dbReference type="GO" id="GO:0005886">
    <property type="term" value="C:plasma membrane"/>
    <property type="evidence" value="ECO:0007669"/>
    <property type="project" value="UniProtKB-SubCell"/>
</dbReference>
<sequence>MRRLGIGFYLLLCPFALWLLLLIILPHLNMLEVSLNLRSYTTPKSYTFQNYLNFFEQPLYWNTFVRTAWMSILATLLTLLIAFPMAYYIAKLAKGRSKTLLLMACILPFWLSELVRTYGWMIILRESGLLSGLLRYFGIIENNIEFLYNDASIMLGLVYTAMLFMIVPLVSALESLDDSHIEAGYDLGGSHWNVLREIVIPHAMPGIVSGCIIVFMLSLGNYLTPNLIGGKDSLWFTEQIFTQFITRFNWEQGSAFGILLLLLSSLIVYLGLLLSGQTLSKTMGK</sequence>
<evidence type="ECO:0000256" key="7">
    <source>
        <dbReference type="ARBA" id="ARBA00023136"/>
    </source>
</evidence>
<accession>A0A420E8C3</accession>
<keyword evidence="6 8" id="KW-1133">Transmembrane helix</keyword>
<dbReference type="AlphaFoldDB" id="A0A420E8C3"/>
<comment type="caution">
    <text evidence="10">The sequence shown here is derived from an EMBL/GenBank/DDBJ whole genome shotgun (WGS) entry which is preliminary data.</text>
</comment>
<feature type="transmembrane region" description="Helical" evidence="8">
    <location>
        <begin position="153"/>
        <end position="173"/>
    </location>
</feature>
<feature type="transmembrane region" description="Helical" evidence="8">
    <location>
        <begin position="68"/>
        <end position="88"/>
    </location>
</feature>
<dbReference type="InterPro" id="IPR035906">
    <property type="entry name" value="MetI-like_sf"/>
</dbReference>
<dbReference type="RefSeq" id="WP_120355693.1">
    <property type="nucleotide sequence ID" value="NZ_RAQO01000008.1"/>
</dbReference>
<reference evidence="10 11" key="1">
    <citation type="submission" date="2018-09" db="EMBL/GenBank/DDBJ databases">
        <authorList>
            <person name="Wang Z."/>
        </authorList>
    </citation>
    <scope>NUCLEOTIDE SEQUENCE [LARGE SCALE GENOMIC DNA]</scope>
    <source>
        <strain evidence="10 11">ALS 81</strain>
    </source>
</reference>
<keyword evidence="3 8" id="KW-0813">Transport</keyword>
<evidence type="ECO:0000313" key="11">
    <source>
        <dbReference type="Proteomes" id="UP000286482"/>
    </source>
</evidence>
<keyword evidence="5 8" id="KW-0812">Transmembrane</keyword>
<evidence type="ECO:0000256" key="4">
    <source>
        <dbReference type="ARBA" id="ARBA00022475"/>
    </source>
</evidence>
<feature type="domain" description="ABC transmembrane type-1" evidence="9">
    <location>
        <begin position="64"/>
        <end position="271"/>
    </location>
</feature>
<organism evidence="10 11">
    <name type="scientific">Alginatibacterium sediminis</name>
    <dbReference type="NCBI Taxonomy" id="2164068"/>
    <lineage>
        <taxon>Bacteria</taxon>
        <taxon>Pseudomonadati</taxon>
        <taxon>Pseudomonadota</taxon>
        <taxon>Gammaproteobacteria</taxon>
        <taxon>Alteromonadales</taxon>
        <taxon>Alteromonadaceae</taxon>
        <taxon>Alginatibacterium</taxon>
    </lineage>
</organism>
<protein>
    <submittedName>
        <fullName evidence="10">ABC transporter permease</fullName>
    </submittedName>
</protein>
<dbReference type="GO" id="GO:0055085">
    <property type="term" value="P:transmembrane transport"/>
    <property type="evidence" value="ECO:0007669"/>
    <property type="project" value="InterPro"/>
</dbReference>
<feature type="transmembrane region" description="Helical" evidence="8">
    <location>
        <begin position="100"/>
        <end position="123"/>
    </location>
</feature>
<keyword evidence="4" id="KW-1003">Cell membrane</keyword>
<keyword evidence="7 8" id="KW-0472">Membrane</keyword>
<dbReference type="PANTHER" id="PTHR42929:SF1">
    <property type="entry name" value="INNER MEMBRANE ABC TRANSPORTER PERMEASE PROTEIN YDCU-RELATED"/>
    <property type="match status" value="1"/>
</dbReference>
<feature type="transmembrane region" description="Helical" evidence="8">
    <location>
        <begin position="194"/>
        <end position="217"/>
    </location>
</feature>
<evidence type="ECO:0000256" key="1">
    <source>
        <dbReference type="ARBA" id="ARBA00004651"/>
    </source>
</evidence>
<feature type="transmembrane region" description="Helical" evidence="8">
    <location>
        <begin position="7"/>
        <end position="28"/>
    </location>
</feature>
<dbReference type="Pfam" id="PF00528">
    <property type="entry name" value="BPD_transp_1"/>
    <property type="match status" value="1"/>
</dbReference>
<evidence type="ECO:0000313" key="10">
    <source>
        <dbReference type="EMBL" id="RKF15607.1"/>
    </source>
</evidence>
<evidence type="ECO:0000256" key="3">
    <source>
        <dbReference type="ARBA" id="ARBA00022448"/>
    </source>
</evidence>
<name>A0A420E8C3_9ALTE</name>
<dbReference type="Proteomes" id="UP000286482">
    <property type="component" value="Unassembled WGS sequence"/>
</dbReference>
<dbReference type="SUPFAM" id="SSF161098">
    <property type="entry name" value="MetI-like"/>
    <property type="match status" value="1"/>
</dbReference>
<evidence type="ECO:0000256" key="6">
    <source>
        <dbReference type="ARBA" id="ARBA00022989"/>
    </source>
</evidence>
<keyword evidence="11" id="KW-1185">Reference proteome</keyword>
<proteinExistence type="inferred from homology"/>
<comment type="subcellular location">
    <subcellularLocation>
        <location evidence="1 8">Cell membrane</location>
        <topology evidence="1 8">Multi-pass membrane protein</topology>
    </subcellularLocation>
</comment>
<evidence type="ECO:0000259" key="9">
    <source>
        <dbReference type="PROSITE" id="PS50928"/>
    </source>
</evidence>
<evidence type="ECO:0000256" key="5">
    <source>
        <dbReference type="ARBA" id="ARBA00022692"/>
    </source>
</evidence>
<comment type="similarity">
    <text evidence="2">Belongs to the binding-protein-dependent transport system permease family. CysTW subfamily.</text>
</comment>
<dbReference type="PANTHER" id="PTHR42929">
    <property type="entry name" value="INNER MEMBRANE ABC TRANSPORTER PERMEASE PROTEIN YDCU-RELATED-RELATED"/>
    <property type="match status" value="1"/>
</dbReference>
<dbReference type="OrthoDB" id="9807047at2"/>
<evidence type="ECO:0000256" key="2">
    <source>
        <dbReference type="ARBA" id="ARBA00007069"/>
    </source>
</evidence>